<evidence type="ECO:0000256" key="5">
    <source>
        <dbReference type="ARBA" id="ARBA00022989"/>
    </source>
</evidence>
<keyword evidence="6 7" id="KW-0472">Membrane</keyword>
<feature type="transmembrane region" description="Helical" evidence="7">
    <location>
        <begin position="240"/>
        <end position="263"/>
    </location>
</feature>
<evidence type="ECO:0000256" key="3">
    <source>
        <dbReference type="ARBA" id="ARBA00022741"/>
    </source>
</evidence>
<feature type="non-terminal residue" evidence="10">
    <location>
        <position position="560"/>
    </location>
</feature>
<comment type="subcellular location">
    <subcellularLocation>
        <location evidence="1">Membrane</location>
        <topology evidence="1">Multi-pass membrane protein</topology>
    </subcellularLocation>
</comment>
<evidence type="ECO:0000256" key="4">
    <source>
        <dbReference type="ARBA" id="ARBA00022840"/>
    </source>
</evidence>
<evidence type="ECO:0000256" key="6">
    <source>
        <dbReference type="ARBA" id="ARBA00023136"/>
    </source>
</evidence>
<dbReference type="GO" id="GO:0016020">
    <property type="term" value="C:membrane"/>
    <property type="evidence" value="ECO:0007669"/>
    <property type="project" value="UniProtKB-SubCell"/>
</dbReference>
<evidence type="ECO:0000256" key="1">
    <source>
        <dbReference type="ARBA" id="ARBA00004141"/>
    </source>
</evidence>
<dbReference type="InterPro" id="IPR011527">
    <property type="entry name" value="ABC1_TM_dom"/>
</dbReference>
<keyword evidence="5 7" id="KW-1133">Transmembrane helix</keyword>
<dbReference type="GO" id="GO:0015421">
    <property type="term" value="F:ABC-type oligopeptide transporter activity"/>
    <property type="evidence" value="ECO:0007669"/>
    <property type="project" value="TreeGrafter"/>
</dbReference>
<dbReference type="InterPro" id="IPR036640">
    <property type="entry name" value="ABC1_TM_sf"/>
</dbReference>
<dbReference type="PROSITE" id="PS00211">
    <property type="entry name" value="ABC_TRANSPORTER_1"/>
    <property type="match status" value="1"/>
</dbReference>
<dbReference type="GO" id="GO:0016887">
    <property type="term" value="F:ATP hydrolysis activity"/>
    <property type="evidence" value="ECO:0007669"/>
    <property type="project" value="InterPro"/>
</dbReference>
<dbReference type="PROSITE" id="PS50893">
    <property type="entry name" value="ABC_TRANSPORTER_2"/>
    <property type="match status" value="1"/>
</dbReference>
<evidence type="ECO:0000259" key="9">
    <source>
        <dbReference type="PROSITE" id="PS50929"/>
    </source>
</evidence>
<feature type="transmembrane region" description="Helical" evidence="7">
    <location>
        <begin position="275"/>
        <end position="295"/>
    </location>
</feature>
<evidence type="ECO:0008006" key="11">
    <source>
        <dbReference type="Google" id="ProtNLM"/>
    </source>
</evidence>
<accession>A0A382BYU5</accession>
<feature type="transmembrane region" description="Helical" evidence="7">
    <location>
        <begin position="139"/>
        <end position="155"/>
    </location>
</feature>
<reference evidence="10" key="1">
    <citation type="submission" date="2018-05" db="EMBL/GenBank/DDBJ databases">
        <authorList>
            <person name="Lanie J.A."/>
            <person name="Ng W.-L."/>
            <person name="Kazmierczak K.M."/>
            <person name="Andrzejewski T.M."/>
            <person name="Davidsen T.M."/>
            <person name="Wayne K.J."/>
            <person name="Tettelin H."/>
            <person name="Glass J.I."/>
            <person name="Rusch D."/>
            <person name="Podicherti R."/>
            <person name="Tsui H.-C.T."/>
            <person name="Winkler M.E."/>
        </authorList>
    </citation>
    <scope>NUCLEOTIDE SEQUENCE</scope>
</reference>
<sequence length="560" mass="62804">VNIKLYKRLFGFLKPYRKKLSLAILFSVVVGVIASSPVPLIQKTFDDVFVQKDFFMLKAIPIALVILYSIKAGLVYAQNIIILGISWELVVRVREQLFSHIHKLPFIFFEDNETGQLMSRVMNDVSIMQSTITRSLKELIQNSITLIALLGWIFYLKWDWAIISILIFPVMVLPIGNIARKLKKLSHKGQEILADLSGTILESFSGVKVVRAFGMETVEEQKFNSYSENFLRVMKKNVKYIEITSPFLELLGVMGASVILWYGGLQVLMDKVSQGTFIAFIVGLFMMYAPLRLLFKLYASIQPSLAGAERVFSILDLEEEKIKEGTKELANFNQAIAFENVSFKYPSRSTAVLTKVNVRLEKTKILAIVGMSGAGKTTLVDLLFRFHEPSAGSISIDGINIKDYTLKSLRSNLALVSQETFLFNDTVRKNIAYGRPNASEDDILRASKAAHVDSFVRDFEDGYSTIIGERGVKLSGGQRQRISIARAILRNAPILVLDEATSALDSESEKSVQDALHNLMKHRTTFMIAHRLSTIAHAHSIIVLDKGEIVEVGTHEKLLS</sequence>
<dbReference type="InterPro" id="IPR017871">
    <property type="entry name" value="ABC_transporter-like_CS"/>
</dbReference>
<dbReference type="InterPro" id="IPR027417">
    <property type="entry name" value="P-loop_NTPase"/>
</dbReference>
<evidence type="ECO:0000256" key="2">
    <source>
        <dbReference type="ARBA" id="ARBA00022692"/>
    </source>
</evidence>
<dbReference type="SUPFAM" id="SSF90123">
    <property type="entry name" value="ABC transporter transmembrane region"/>
    <property type="match status" value="1"/>
</dbReference>
<feature type="transmembrane region" description="Helical" evidence="7">
    <location>
        <begin position="20"/>
        <end position="42"/>
    </location>
</feature>
<dbReference type="Gene3D" id="3.40.50.300">
    <property type="entry name" value="P-loop containing nucleotide triphosphate hydrolases"/>
    <property type="match status" value="1"/>
</dbReference>
<dbReference type="InterPro" id="IPR003593">
    <property type="entry name" value="AAA+_ATPase"/>
</dbReference>
<feature type="non-terminal residue" evidence="10">
    <location>
        <position position="1"/>
    </location>
</feature>
<name>A0A382BYU5_9ZZZZ</name>
<evidence type="ECO:0000313" key="10">
    <source>
        <dbReference type="EMBL" id="SVB18990.1"/>
    </source>
</evidence>
<evidence type="ECO:0000256" key="7">
    <source>
        <dbReference type="SAM" id="Phobius"/>
    </source>
</evidence>
<dbReference type="InterPro" id="IPR039421">
    <property type="entry name" value="Type_1_exporter"/>
</dbReference>
<dbReference type="PROSITE" id="PS50929">
    <property type="entry name" value="ABC_TM1F"/>
    <property type="match status" value="1"/>
</dbReference>
<proteinExistence type="predicted"/>
<keyword evidence="4" id="KW-0067">ATP-binding</keyword>
<dbReference type="InterPro" id="IPR003439">
    <property type="entry name" value="ABC_transporter-like_ATP-bd"/>
</dbReference>
<dbReference type="EMBL" id="UINC01032012">
    <property type="protein sequence ID" value="SVB18990.1"/>
    <property type="molecule type" value="Genomic_DNA"/>
</dbReference>
<organism evidence="10">
    <name type="scientific">marine metagenome</name>
    <dbReference type="NCBI Taxonomy" id="408172"/>
    <lineage>
        <taxon>unclassified sequences</taxon>
        <taxon>metagenomes</taxon>
        <taxon>ecological metagenomes</taxon>
    </lineage>
</organism>
<dbReference type="SUPFAM" id="SSF52540">
    <property type="entry name" value="P-loop containing nucleoside triphosphate hydrolases"/>
    <property type="match status" value="1"/>
</dbReference>
<dbReference type="SMART" id="SM00382">
    <property type="entry name" value="AAA"/>
    <property type="match status" value="1"/>
</dbReference>
<dbReference type="GO" id="GO:0005524">
    <property type="term" value="F:ATP binding"/>
    <property type="evidence" value="ECO:0007669"/>
    <property type="project" value="UniProtKB-KW"/>
</dbReference>
<feature type="domain" description="ABC transmembrane type-1" evidence="9">
    <location>
        <begin position="22"/>
        <end position="302"/>
    </location>
</feature>
<feature type="transmembrane region" description="Helical" evidence="7">
    <location>
        <begin position="54"/>
        <end position="77"/>
    </location>
</feature>
<dbReference type="PANTHER" id="PTHR43394:SF1">
    <property type="entry name" value="ATP-BINDING CASSETTE SUB-FAMILY B MEMBER 10, MITOCHONDRIAL"/>
    <property type="match status" value="1"/>
</dbReference>
<gene>
    <name evidence="10" type="ORF">METZ01_LOCUS171844</name>
</gene>
<dbReference type="FunFam" id="3.40.50.300:FF:000218">
    <property type="entry name" value="Multidrug ABC transporter ATP-binding protein"/>
    <property type="match status" value="1"/>
</dbReference>
<dbReference type="Pfam" id="PF00664">
    <property type="entry name" value="ABC_membrane"/>
    <property type="match status" value="1"/>
</dbReference>
<keyword evidence="2 7" id="KW-0812">Transmembrane</keyword>
<dbReference type="AlphaFoldDB" id="A0A382BYU5"/>
<feature type="transmembrane region" description="Helical" evidence="7">
    <location>
        <begin position="161"/>
        <end position="179"/>
    </location>
</feature>
<dbReference type="PANTHER" id="PTHR43394">
    <property type="entry name" value="ATP-DEPENDENT PERMEASE MDL1, MITOCHONDRIAL"/>
    <property type="match status" value="1"/>
</dbReference>
<keyword evidence="3" id="KW-0547">Nucleotide-binding</keyword>
<dbReference type="Pfam" id="PF00005">
    <property type="entry name" value="ABC_tran"/>
    <property type="match status" value="1"/>
</dbReference>
<dbReference type="CDD" id="cd18552">
    <property type="entry name" value="ABC_6TM_MsbA_like"/>
    <property type="match status" value="1"/>
</dbReference>
<evidence type="ECO:0000259" key="8">
    <source>
        <dbReference type="PROSITE" id="PS50893"/>
    </source>
</evidence>
<feature type="domain" description="ABC transporter" evidence="8">
    <location>
        <begin position="336"/>
        <end position="560"/>
    </location>
</feature>
<dbReference type="Gene3D" id="1.20.1560.10">
    <property type="entry name" value="ABC transporter type 1, transmembrane domain"/>
    <property type="match status" value="1"/>
</dbReference>
<protein>
    <recommendedName>
        <fullName evidence="11">ABC transporter permease</fullName>
    </recommendedName>
</protein>